<dbReference type="PRINTS" id="PR00660">
    <property type="entry name" value="ERLUMENR"/>
</dbReference>
<organism evidence="21 22">
    <name type="scientific">Rhizopus stolonifer</name>
    <name type="common">Rhizopus nigricans</name>
    <dbReference type="NCBI Taxonomy" id="4846"/>
    <lineage>
        <taxon>Eukaryota</taxon>
        <taxon>Fungi</taxon>
        <taxon>Fungi incertae sedis</taxon>
        <taxon>Mucoromycota</taxon>
        <taxon>Mucoromycotina</taxon>
        <taxon>Mucoromycetes</taxon>
        <taxon>Mucorales</taxon>
        <taxon>Mucorineae</taxon>
        <taxon>Rhizopodaceae</taxon>
        <taxon>Rhizopus</taxon>
    </lineage>
</organism>
<dbReference type="InterPro" id="IPR014710">
    <property type="entry name" value="RmlC-like_jellyroll"/>
</dbReference>
<dbReference type="InterPro" id="IPR050503">
    <property type="entry name" value="cAMP-dep_PK_reg_su-like"/>
</dbReference>
<dbReference type="GO" id="GO:0005952">
    <property type="term" value="C:cAMP-dependent protein kinase complex"/>
    <property type="evidence" value="ECO:0007669"/>
    <property type="project" value="InterPro"/>
</dbReference>
<evidence type="ECO:0000256" key="18">
    <source>
        <dbReference type="ARBA" id="ARBA00023170"/>
    </source>
</evidence>
<keyword evidence="12 19" id="KW-0256">Endoplasmic reticulum</keyword>
<dbReference type="GO" id="GO:0016192">
    <property type="term" value="P:vesicle-mediated transport"/>
    <property type="evidence" value="ECO:0007669"/>
    <property type="project" value="UniProtKB-KW"/>
</dbReference>
<keyword evidence="15 19" id="KW-1133">Transmembrane helix</keyword>
<evidence type="ECO:0000313" key="22">
    <source>
        <dbReference type="Proteomes" id="UP000253551"/>
    </source>
</evidence>
<dbReference type="GO" id="GO:0046923">
    <property type="term" value="F:ER retention sequence binding"/>
    <property type="evidence" value="ECO:0007669"/>
    <property type="project" value="InterPro"/>
</dbReference>
<evidence type="ECO:0000256" key="5">
    <source>
        <dbReference type="ARBA" id="ARBA00022448"/>
    </source>
</evidence>
<evidence type="ECO:0000256" key="11">
    <source>
        <dbReference type="ARBA" id="ARBA00022741"/>
    </source>
</evidence>
<name>A0A367JU58_RHIST</name>
<dbReference type="Gene3D" id="2.60.120.10">
    <property type="entry name" value="Jelly Rolls"/>
    <property type="match status" value="2"/>
</dbReference>
<feature type="transmembrane region" description="Helical" evidence="19">
    <location>
        <begin position="60"/>
        <end position="80"/>
    </location>
</feature>
<keyword evidence="6" id="KW-0597">Phosphoprotein</keyword>
<feature type="transmembrane region" description="Helical" evidence="19">
    <location>
        <begin position="92"/>
        <end position="111"/>
    </location>
</feature>
<evidence type="ECO:0000256" key="14">
    <source>
        <dbReference type="ARBA" id="ARBA00022927"/>
    </source>
</evidence>
<dbReference type="PANTHER" id="PTHR11635:SF152">
    <property type="entry name" value="CAMP-DEPENDENT PROTEIN KINASE TYPE I REGULATORY SUBUNIT-RELATED"/>
    <property type="match status" value="1"/>
</dbReference>
<evidence type="ECO:0000256" key="16">
    <source>
        <dbReference type="ARBA" id="ARBA00023136"/>
    </source>
</evidence>
<dbReference type="Pfam" id="PF02197">
    <property type="entry name" value="RIIa"/>
    <property type="match status" value="1"/>
</dbReference>
<keyword evidence="22" id="KW-1185">Reference proteome</keyword>
<keyword evidence="7" id="KW-0116">cAMP-binding</keyword>
<feature type="domain" description="Cyclic nucleotide-binding" evidence="20">
    <location>
        <begin position="434"/>
        <end position="550"/>
    </location>
</feature>
<evidence type="ECO:0000313" key="21">
    <source>
        <dbReference type="EMBL" id="RCH93448.1"/>
    </source>
</evidence>
<keyword evidence="8 19" id="KW-0812">Transmembrane</keyword>
<reference evidence="21 22" key="1">
    <citation type="journal article" date="2018" name="G3 (Bethesda)">
        <title>Phylogenetic and Phylogenomic Definition of Rhizopus Species.</title>
        <authorList>
            <person name="Gryganskyi A.P."/>
            <person name="Golan J."/>
            <person name="Dolatabadi S."/>
            <person name="Mondo S."/>
            <person name="Robb S."/>
            <person name="Idnurm A."/>
            <person name="Muszewska A."/>
            <person name="Steczkiewicz K."/>
            <person name="Masonjones S."/>
            <person name="Liao H.L."/>
            <person name="Gajdeczka M.T."/>
            <person name="Anike F."/>
            <person name="Vuek A."/>
            <person name="Anishchenko I.M."/>
            <person name="Voigt K."/>
            <person name="de Hoog G.S."/>
            <person name="Smith M.E."/>
            <person name="Heitman J."/>
            <person name="Vilgalys R."/>
            <person name="Stajich J.E."/>
        </authorList>
    </citation>
    <scope>NUCLEOTIDE SEQUENCE [LARGE SCALE GENOMIC DNA]</scope>
    <source>
        <strain evidence="21 22">LSU 92-RS-03</strain>
    </source>
</reference>
<keyword evidence="5 19" id="KW-0813">Transport</keyword>
<keyword evidence="9" id="KW-0479">Metal-binding</keyword>
<dbReference type="GO" id="GO:0046872">
    <property type="term" value="F:metal ion binding"/>
    <property type="evidence" value="ECO:0007669"/>
    <property type="project" value="UniProtKB-KW"/>
</dbReference>
<protein>
    <recommendedName>
        <fullName evidence="19">ER lumen protein-retaining receptor</fullName>
    </recommendedName>
</protein>
<comment type="caution">
    <text evidence="21">The sequence shown here is derived from an EMBL/GenBank/DDBJ whole genome shotgun (WGS) entry which is preliminary data.</text>
</comment>
<dbReference type="InterPro" id="IPR000595">
    <property type="entry name" value="cNMP-bd_dom"/>
</dbReference>
<evidence type="ECO:0000256" key="3">
    <source>
        <dbReference type="ARBA" id="ARBA00005753"/>
    </source>
</evidence>
<dbReference type="Pfam" id="PF00027">
    <property type="entry name" value="cNMP_binding"/>
    <property type="match status" value="2"/>
</dbReference>
<evidence type="ECO:0000256" key="6">
    <source>
        <dbReference type="ARBA" id="ARBA00022553"/>
    </source>
</evidence>
<dbReference type="OrthoDB" id="417078at2759"/>
<dbReference type="Proteomes" id="UP000253551">
    <property type="component" value="Unassembled WGS sequence"/>
</dbReference>
<keyword evidence="16 19" id="KW-0472">Membrane</keyword>
<proteinExistence type="inferred from homology"/>
<evidence type="ECO:0000256" key="7">
    <source>
        <dbReference type="ARBA" id="ARBA00022566"/>
    </source>
</evidence>
<evidence type="ECO:0000256" key="15">
    <source>
        <dbReference type="ARBA" id="ARBA00022989"/>
    </source>
</evidence>
<keyword evidence="13" id="KW-0931">ER-Golgi transport</keyword>
<keyword evidence="18 19" id="KW-0675">Receptor</keyword>
<dbReference type="InterPro" id="IPR003117">
    <property type="entry name" value="cAMP_dep_PK_reg_su_I/II_a/b"/>
</dbReference>
<dbReference type="InterPro" id="IPR000133">
    <property type="entry name" value="ER_ret_rcpt"/>
</dbReference>
<dbReference type="InterPro" id="IPR018488">
    <property type="entry name" value="cNMP-bd_CS"/>
</dbReference>
<dbReference type="FunFam" id="2.60.120.10:FF:000006">
    <property type="entry name" value="cAMP-dependent protein kinase type I-alpha regulatory subunit"/>
    <property type="match status" value="1"/>
</dbReference>
<evidence type="ECO:0000256" key="19">
    <source>
        <dbReference type="RuleBase" id="RU000634"/>
    </source>
</evidence>
<evidence type="ECO:0000259" key="20">
    <source>
        <dbReference type="PROSITE" id="PS50042"/>
    </source>
</evidence>
<evidence type="ECO:0000256" key="1">
    <source>
        <dbReference type="ARBA" id="ARBA00001946"/>
    </source>
</evidence>
<dbReference type="SMART" id="SM00100">
    <property type="entry name" value="cNMP"/>
    <property type="match status" value="2"/>
</dbReference>
<dbReference type="GO" id="GO:0030552">
    <property type="term" value="F:cAMP binding"/>
    <property type="evidence" value="ECO:0007669"/>
    <property type="project" value="UniProtKB-KW"/>
</dbReference>
<evidence type="ECO:0000256" key="12">
    <source>
        <dbReference type="ARBA" id="ARBA00022824"/>
    </source>
</evidence>
<comment type="cofactor">
    <cofactor evidence="1">
        <name>Mg(2+)</name>
        <dbReference type="ChEBI" id="CHEBI:18420"/>
    </cofactor>
</comment>
<evidence type="ECO:0000256" key="13">
    <source>
        <dbReference type="ARBA" id="ARBA00022892"/>
    </source>
</evidence>
<keyword evidence="14 19" id="KW-0653">Protein transport</keyword>
<gene>
    <name evidence="21" type="primary">ERD2_1</name>
    <name evidence="21" type="ORF">CU098_008732</name>
</gene>
<dbReference type="GO" id="GO:0034236">
    <property type="term" value="F:protein kinase A catalytic subunit binding"/>
    <property type="evidence" value="ECO:0007669"/>
    <property type="project" value="TreeGrafter"/>
</dbReference>
<dbReference type="PROSITE" id="PS00889">
    <property type="entry name" value="CNMP_BINDING_2"/>
    <property type="match status" value="2"/>
</dbReference>
<dbReference type="PANTHER" id="PTHR11635">
    <property type="entry name" value="CAMP-DEPENDENT PROTEIN KINASE REGULATORY CHAIN"/>
    <property type="match status" value="1"/>
</dbReference>
<dbReference type="PROSITE" id="PS00952">
    <property type="entry name" value="ER_LUMEN_RECEPTOR_2"/>
    <property type="match status" value="1"/>
</dbReference>
<dbReference type="Pfam" id="PF00810">
    <property type="entry name" value="ER_lumen_recept"/>
    <property type="match status" value="1"/>
</dbReference>
<comment type="similarity">
    <text evidence="4 19">Belongs to the ERD2 family.</text>
</comment>
<dbReference type="STRING" id="4846.A0A367JU58"/>
<feature type="domain" description="Cyclic nucleotide-binding" evidence="20">
    <location>
        <begin position="316"/>
        <end position="431"/>
    </location>
</feature>
<dbReference type="EMBL" id="PJQM01002693">
    <property type="protein sequence ID" value="RCH93448.1"/>
    <property type="molecule type" value="Genomic_DNA"/>
</dbReference>
<dbReference type="GO" id="GO:0005829">
    <property type="term" value="C:cytosol"/>
    <property type="evidence" value="ECO:0007669"/>
    <property type="project" value="TreeGrafter"/>
</dbReference>
<dbReference type="GO" id="GO:0005634">
    <property type="term" value="C:nucleus"/>
    <property type="evidence" value="ECO:0007669"/>
    <property type="project" value="TreeGrafter"/>
</dbReference>
<evidence type="ECO:0000256" key="2">
    <source>
        <dbReference type="ARBA" id="ARBA00004477"/>
    </source>
</evidence>
<dbReference type="GO" id="GO:0005789">
    <property type="term" value="C:endoplasmic reticulum membrane"/>
    <property type="evidence" value="ECO:0007669"/>
    <property type="project" value="UniProtKB-SubCell"/>
</dbReference>
<keyword evidence="11" id="KW-0547">Nucleotide-binding</keyword>
<evidence type="ECO:0000256" key="9">
    <source>
        <dbReference type="ARBA" id="ARBA00022723"/>
    </source>
</evidence>
<dbReference type="PROSITE" id="PS00888">
    <property type="entry name" value="CNMP_BINDING_1"/>
    <property type="match status" value="2"/>
</dbReference>
<keyword evidence="10" id="KW-0677">Repeat</keyword>
<dbReference type="GO" id="GO:0015031">
    <property type="term" value="P:protein transport"/>
    <property type="evidence" value="ECO:0007669"/>
    <property type="project" value="UniProtKB-KW"/>
</dbReference>
<dbReference type="GO" id="GO:0004862">
    <property type="term" value="F:cAMP-dependent protein kinase inhibitor activity"/>
    <property type="evidence" value="ECO:0007669"/>
    <property type="project" value="TreeGrafter"/>
</dbReference>
<dbReference type="AlphaFoldDB" id="A0A367JU58"/>
<accession>A0A367JU58</accession>
<evidence type="ECO:0000256" key="4">
    <source>
        <dbReference type="ARBA" id="ARBA00010120"/>
    </source>
</evidence>
<dbReference type="InterPro" id="IPR018490">
    <property type="entry name" value="cNMP-bd_dom_sf"/>
</dbReference>
<dbReference type="CDD" id="cd00038">
    <property type="entry name" value="CAP_ED"/>
    <property type="match status" value="2"/>
</dbReference>
<dbReference type="SUPFAM" id="SSF51206">
    <property type="entry name" value="cAMP-binding domain-like"/>
    <property type="match status" value="2"/>
</dbReference>
<keyword evidence="17" id="KW-0114">cAMP</keyword>
<dbReference type="FunFam" id="2.60.120.10:FF:000068">
    <property type="entry name" value="cGMP-dependent protein kinase"/>
    <property type="match status" value="1"/>
</dbReference>
<evidence type="ECO:0000256" key="8">
    <source>
        <dbReference type="ARBA" id="ARBA00022692"/>
    </source>
</evidence>
<dbReference type="GO" id="GO:0006621">
    <property type="term" value="P:protein retention in ER lumen"/>
    <property type="evidence" value="ECO:0007669"/>
    <property type="project" value="InterPro"/>
</dbReference>
<comment type="subcellular location">
    <subcellularLocation>
        <location evidence="2 19">Endoplasmic reticulum membrane</location>
        <topology evidence="2 19">Multi-pass membrane protein</topology>
    </subcellularLocation>
</comment>
<sequence length="557" mass="63651">MNIFRLVADLMHLASIFILLLKIKKTKSCISFKTQLLYAIVFVTRYLDLFTKYISLYNTLMKLFFIASSVYILYLMHIRYKATYDASLDTFRVEYLLVPSIVLGIATTSLYTVNEILWTFSIWLESVAILPQLFMLQKTGEAETITTHYLGALGAYRGLYILNWIYRSYLGEHIEWVSCVAGLLQTALYSDFFYIYYNKVLKGEKFELPKQIEHSQPEDVVQFCFDYFLSRLPQDSTPVHPNDLVPLESIKEDAPLDTTTDTFPIQNTTPPPFKATRRVSVSAESIQPKRLKSVHETPKAQSERDMIYSSLQSHFLFKTIEREQRYQVIEIMQPRSFVEGESVIEQGAAGDFFYVVSQGTLDCLVDGKRVERYGRGGSFGELALMYNAPRAASLIATSDGLLWALDRLAFRSVIMESNHTKRSLHTSFLQQVPLFQSLELAEIHKIADALETERFDDGQVVIEIGDLGDCFYLIEEGTAQCLDENMQKINQLDKGDYFGELALIHDRPRAATVVAEGALKCVTLSKLAFIRLLGPVMDILKRNTTHYHAVLRETVEE</sequence>
<comment type="caution">
    <text evidence="19">Lacks conserved residue(s) required for the propagation of feature annotation.</text>
</comment>
<dbReference type="PROSITE" id="PS50042">
    <property type="entry name" value="CNMP_BINDING_3"/>
    <property type="match status" value="2"/>
</dbReference>
<evidence type="ECO:0000256" key="10">
    <source>
        <dbReference type="ARBA" id="ARBA00022737"/>
    </source>
</evidence>
<comment type="similarity">
    <text evidence="3">Belongs to the cAMP-dependent kinase regulatory chain family.</text>
</comment>
<evidence type="ECO:0000256" key="17">
    <source>
        <dbReference type="ARBA" id="ARBA00023149"/>
    </source>
</evidence>